<feature type="transmembrane region" description="Helical" evidence="2">
    <location>
        <begin position="33"/>
        <end position="51"/>
    </location>
</feature>
<feature type="transmembrane region" description="Helical" evidence="2">
    <location>
        <begin position="124"/>
        <end position="149"/>
    </location>
</feature>
<dbReference type="EMBL" id="SNWR01000001">
    <property type="protein sequence ID" value="TDO42228.1"/>
    <property type="molecule type" value="Genomic_DNA"/>
</dbReference>
<reference evidence="3 4" key="1">
    <citation type="submission" date="2019-03" db="EMBL/GenBank/DDBJ databases">
        <title>Sequencing the genomes of 1000 actinobacteria strains.</title>
        <authorList>
            <person name="Klenk H.-P."/>
        </authorList>
    </citation>
    <scope>NUCLEOTIDE SEQUENCE [LARGE SCALE GENOMIC DNA]</scope>
    <source>
        <strain evidence="3 4">DSM 43805</strain>
    </source>
</reference>
<protein>
    <submittedName>
        <fullName evidence="3">Uncharacterized protein</fullName>
    </submittedName>
</protein>
<evidence type="ECO:0000313" key="4">
    <source>
        <dbReference type="Proteomes" id="UP000294901"/>
    </source>
</evidence>
<evidence type="ECO:0000256" key="1">
    <source>
        <dbReference type="SAM" id="MobiDB-lite"/>
    </source>
</evidence>
<keyword evidence="4" id="KW-1185">Reference proteome</keyword>
<keyword evidence="2" id="KW-0812">Transmembrane</keyword>
<proteinExistence type="predicted"/>
<comment type="caution">
    <text evidence="3">The sequence shown here is derived from an EMBL/GenBank/DDBJ whole genome shotgun (WGS) entry which is preliminary data.</text>
</comment>
<dbReference type="AlphaFoldDB" id="A0A4V6PSZ1"/>
<evidence type="ECO:0000313" key="3">
    <source>
        <dbReference type="EMBL" id="TDO42228.1"/>
    </source>
</evidence>
<dbReference type="OrthoDB" id="5998965at2"/>
<feature type="transmembrane region" description="Helical" evidence="2">
    <location>
        <begin position="90"/>
        <end position="112"/>
    </location>
</feature>
<feature type="region of interest" description="Disordered" evidence="1">
    <location>
        <begin position="1"/>
        <end position="22"/>
    </location>
</feature>
<accession>A0A4V6PSZ1</accession>
<keyword evidence="2" id="KW-1133">Transmembrane helix</keyword>
<dbReference type="Proteomes" id="UP000294901">
    <property type="component" value="Unassembled WGS sequence"/>
</dbReference>
<organism evidence="3 4">
    <name type="scientific">Paractinoplanes brasiliensis</name>
    <dbReference type="NCBI Taxonomy" id="52695"/>
    <lineage>
        <taxon>Bacteria</taxon>
        <taxon>Bacillati</taxon>
        <taxon>Actinomycetota</taxon>
        <taxon>Actinomycetes</taxon>
        <taxon>Micromonosporales</taxon>
        <taxon>Micromonosporaceae</taxon>
        <taxon>Paractinoplanes</taxon>
    </lineage>
</organism>
<keyword evidence="2" id="KW-0472">Membrane</keyword>
<gene>
    <name evidence="3" type="ORF">C8E87_5994</name>
</gene>
<feature type="transmembrane region" description="Helical" evidence="2">
    <location>
        <begin position="63"/>
        <end position="83"/>
    </location>
</feature>
<evidence type="ECO:0000256" key="2">
    <source>
        <dbReference type="SAM" id="Phobius"/>
    </source>
</evidence>
<sequence>MDSVANRVVGPGERRDDEGSGAGAGRLSLRRLYLLRAGYAFLGIGLAVVEWRGVFNSVHSQPLMDGVVDCMLVALSLLALLGIRYPVRMLPVLLFESAWKLIWLTVVGLPLWISDDMDPAAREVVYSCLLVVVVLAVIPWVHVHSHYVVNRGERWR</sequence>
<name>A0A4V6PSZ1_9ACTN</name>
<dbReference type="RefSeq" id="WP_133876147.1">
    <property type="nucleotide sequence ID" value="NZ_BOMD01000095.1"/>
</dbReference>